<proteinExistence type="predicted"/>
<dbReference type="KEGG" id="acan:ACA1_298100"/>
<dbReference type="EMBL" id="KB008017">
    <property type="protein sequence ID" value="ELR15939.1"/>
    <property type="molecule type" value="Genomic_DNA"/>
</dbReference>
<reference evidence="1 2" key="1">
    <citation type="journal article" date="2013" name="Genome Biol.">
        <title>Genome of Acanthamoeba castellanii highlights extensive lateral gene transfer and early evolution of tyrosine kinase signaling.</title>
        <authorList>
            <person name="Clarke M."/>
            <person name="Lohan A.J."/>
            <person name="Liu B."/>
            <person name="Lagkouvardos I."/>
            <person name="Roy S."/>
            <person name="Zafar N."/>
            <person name="Bertelli C."/>
            <person name="Schilde C."/>
            <person name="Kianianmomeni A."/>
            <person name="Burglin T.R."/>
            <person name="Frech C."/>
            <person name="Turcotte B."/>
            <person name="Kopec K.O."/>
            <person name="Synnott J.M."/>
            <person name="Choo C."/>
            <person name="Paponov I."/>
            <person name="Finkler A."/>
            <person name="Soon Heng Tan C."/>
            <person name="Hutchins A.P."/>
            <person name="Weinmeier T."/>
            <person name="Rattei T."/>
            <person name="Chu J.S."/>
            <person name="Gimenez G."/>
            <person name="Irimia M."/>
            <person name="Rigden D.J."/>
            <person name="Fitzpatrick D.A."/>
            <person name="Lorenzo-Morales J."/>
            <person name="Bateman A."/>
            <person name="Chiu C.H."/>
            <person name="Tang P."/>
            <person name="Hegemann P."/>
            <person name="Fromm H."/>
            <person name="Raoult D."/>
            <person name="Greub G."/>
            <person name="Miranda-Saavedra D."/>
            <person name="Chen N."/>
            <person name="Nash P."/>
            <person name="Ginger M.L."/>
            <person name="Horn M."/>
            <person name="Schaap P."/>
            <person name="Caler L."/>
            <person name="Loftus B."/>
        </authorList>
    </citation>
    <scope>NUCLEOTIDE SEQUENCE [LARGE SCALE GENOMIC DNA]</scope>
    <source>
        <strain evidence="1 2">Neff</strain>
    </source>
</reference>
<dbReference type="VEuPathDB" id="AmoebaDB:ACA1_298100"/>
<dbReference type="GeneID" id="14916604"/>
<dbReference type="Proteomes" id="UP000011083">
    <property type="component" value="Unassembled WGS sequence"/>
</dbReference>
<name>L8GRY1_ACACF</name>
<evidence type="ECO:0000313" key="1">
    <source>
        <dbReference type="EMBL" id="ELR15939.1"/>
    </source>
</evidence>
<accession>L8GRY1</accession>
<dbReference type="AlphaFoldDB" id="L8GRY1"/>
<gene>
    <name evidence="1" type="ORF">ACA1_298100</name>
</gene>
<sequence>MGRESKEIFFNTGPDTLAVATDGAMEKVVHPGIYQIEVGVGEGKLVHPIEVVGPAFAFPAV</sequence>
<organism evidence="1 2">
    <name type="scientific">Acanthamoeba castellanii (strain ATCC 30010 / Neff)</name>
    <dbReference type="NCBI Taxonomy" id="1257118"/>
    <lineage>
        <taxon>Eukaryota</taxon>
        <taxon>Amoebozoa</taxon>
        <taxon>Discosea</taxon>
        <taxon>Longamoebia</taxon>
        <taxon>Centramoebida</taxon>
        <taxon>Acanthamoebidae</taxon>
        <taxon>Acanthamoeba</taxon>
    </lineage>
</organism>
<protein>
    <submittedName>
        <fullName evidence="1">Uncharacterized protein</fullName>
    </submittedName>
</protein>
<keyword evidence="2" id="KW-1185">Reference proteome</keyword>
<dbReference type="RefSeq" id="XP_004337952.1">
    <property type="nucleotide sequence ID" value="XM_004337904.1"/>
</dbReference>
<evidence type="ECO:0000313" key="2">
    <source>
        <dbReference type="Proteomes" id="UP000011083"/>
    </source>
</evidence>